<dbReference type="PANTHER" id="PTHR24148">
    <property type="entry name" value="ANKYRIN REPEAT DOMAIN-CONTAINING PROTEIN 39 HOMOLOG-RELATED"/>
    <property type="match status" value="1"/>
</dbReference>
<dbReference type="AlphaFoldDB" id="A0A6A5VH60"/>
<organism evidence="1 2">
    <name type="scientific">Bimuria novae-zelandiae CBS 107.79</name>
    <dbReference type="NCBI Taxonomy" id="1447943"/>
    <lineage>
        <taxon>Eukaryota</taxon>
        <taxon>Fungi</taxon>
        <taxon>Dikarya</taxon>
        <taxon>Ascomycota</taxon>
        <taxon>Pezizomycotina</taxon>
        <taxon>Dothideomycetes</taxon>
        <taxon>Pleosporomycetidae</taxon>
        <taxon>Pleosporales</taxon>
        <taxon>Massarineae</taxon>
        <taxon>Didymosphaeriaceae</taxon>
        <taxon>Bimuria</taxon>
    </lineage>
</organism>
<dbReference type="EMBL" id="ML976666">
    <property type="protein sequence ID" value="KAF1976511.1"/>
    <property type="molecule type" value="Genomic_DNA"/>
</dbReference>
<accession>A0A6A5VH60</accession>
<dbReference type="PANTHER" id="PTHR24148:SF73">
    <property type="entry name" value="HET DOMAIN PROTEIN (AFU_ORTHOLOGUE AFUA_8G01020)"/>
    <property type="match status" value="1"/>
</dbReference>
<keyword evidence="2" id="KW-1185">Reference proteome</keyword>
<dbReference type="OrthoDB" id="3773119at2759"/>
<gene>
    <name evidence="1" type="ORF">BU23DRAFT_628009</name>
</gene>
<dbReference type="InterPro" id="IPR052895">
    <property type="entry name" value="HetReg/Transcr_Mod"/>
</dbReference>
<reference evidence="1" key="1">
    <citation type="journal article" date="2020" name="Stud. Mycol.">
        <title>101 Dothideomycetes genomes: a test case for predicting lifestyles and emergence of pathogens.</title>
        <authorList>
            <person name="Haridas S."/>
            <person name="Albert R."/>
            <person name="Binder M."/>
            <person name="Bloem J."/>
            <person name="Labutti K."/>
            <person name="Salamov A."/>
            <person name="Andreopoulos B."/>
            <person name="Baker S."/>
            <person name="Barry K."/>
            <person name="Bills G."/>
            <person name="Bluhm B."/>
            <person name="Cannon C."/>
            <person name="Castanera R."/>
            <person name="Culley D."/>
            <person name="Daum C."/>
            <person name="Ezra D."/>
            <person name="Gonzalez J."/>
            <person name="Henrissat B."/>
            <person name="Kuo A."/>
            <person name="Liang C."/>
            <person name="Lipzen A."/>
            <person name="Lutzoni F."/>
            <person name="Magnuson J."/>
            <person name="Mondo S."/>
            <person name="Nolan M."/>
            <person name="Ohm R."/>
            <person name="Pangilinan J."/>
            <person name="Park H.-J."/>
            <person name="Ramirez L."/>
            <person name="Alfaro M."/>
            <person name="Sun H."/>
            <person name="Tritt A."/>
            <person name="Yoshinaga Y."/>
            <person name="Zwiers L.-H."/>
            <person name="Turgeon B."/>
            <person name="Goodwin S."/>
            <person name="Spatafora J."/>
            <person name="Crous P."/>
            <person name="Grigoriev I."/>
        </authorList>
    </citation>
    <scope>NUCLEOTIDE SEQUENCE</scope>
    <source>
        <strain evidence="1">CBS 107.79</strain>
    </source>
</reference>
<proteinExistence type="predicted"/>
<evidence type="ECO:0000313" key="2">
    <source>
        <dbReference type="Proteomes" id="UP000800036"/>
    </source>
</evidence>
<evidence type="ECO:0000313" key="1">
    <source>
        <dbReference type="EMBL" id="KAF1976511.1"/>
    </source>
</evidence>
<dbReference type="Proteomes" id="UP000800036">
    <property type="component" value="Unassembled WGS sequence"/>
</dbReference>
<sequence>MQKQQPVKFEHEQIPDNDRYIRLLKIAHDKRDQLPVRCELSTWPLVTAPVYDAISYTWGDPSEATDILLNESQFLVRGNCEYVLQQIRALNQDQHI</sequence>
<protein>
    <submittedName>
        <fullName evidence="1">Uncharacterized protein</fullName>
    </submittedName>
</protein>
<name>A0A6A5VH60_9PLEO</name>